<proteinExistence type="predicted"/>
<protein>
    <submittedName>
        <fullName evidence="2">Uncharacterized protein</fullName>
    </submittedName>
</protein>
<feature type="region of interest" description="Disordered" evidence="1">
    <location>
        <begin position="52"/>
        <end position="103"/>
    </location>
</feature>
<keyword evidence="3" id="KW-1185">Reference proteome</keyword>
<organism evidence="2 3">
    <name type="scientific">Melipona bicolor</name>
    <dbReference type="NCBI Taxonomy" id="60889"/>
    <lineage>
        <taxon>Eukaryota</taxon>
        <taxon>Metazoa</taxon>
        <taxon>Ecdysozoa</taxon>
        <taxon>Arthropoda</taxon>
        <taxon>Hexapoda</taxon>
        <taxon>Insecta</taxon>
        <taxon>Pterygota</taxon>
        <taxon>Neoptera</taxon>
        <taxon>Endopterygota</taxon>
        <taxon>Hymenoptera</taxon>
        <taxon>Apocrita</taxon>
        <taxon>Aculeata</taxon>
        <taxon>Apoidea</taxon>
        <taxon>Anthophila</taxon>
        <taxon>Apidae</taxon>
        <taxon>Melipona</taxon>
    </lineage>
</organism>
<dbReference type="EMBL" id="JAHYIQ010000010">
    <property type="protein sequence ID" value="KAK1128243.1"/>
    <property type="molecule type" value="Genomic_DNA"/>
</dbReference>
<evidence type="ECO:0000313" key="2">
    <source>
        <dbReference type="EMBL" id="KAK1128243.1"/>
    </source>
</evidence>
<accession>A0AA40FZD3</accession>
<evidence type="ECO:0000313" key="3">
    <source>
        <dbReference type="Proteomes" id="UP001177670"/>
    </source>
</evidence>
<evidence type="ECO:0000256" key="1">
    <source>
        <dbReference type="SAM" id="MobiDB-lite"/>
    </source>
</evidence>
<name>A0AA40FZD3_9HYME</name>
<dbReference type="Proteomes" id="UP001177670">
    <property type="component" value="Unassembled WGS sequence"/>
</dbReference>
<sequence>MAGFFKKPWSVTMVSILRNECVTRMCVPLSSQRSSCISVWFVARDERSACVAEPASRSERDPPARSILSEGQDAPTAKRTRRRIQHDASLNRTDPQFPPRATGNNNTRGFFVVATVVAKRMRVPCTPIHLAIAFQIYFRFWTDRERHPA</sequence>
<dbReference type="AlphaFoldDB" id="A0AA40FZD3"/>
<gene>
    <name evidence="2" type="ORF">K0M31_002714</name>
</gene>
<reference evidence="2" key="1">
    <citation type="submission" date="2021-10" db="EMBL/GenBank/DDBJ databases">
        <title>Melipona bicolor Genome sequencing and assembly.</title>
        <authorList>
            <person name="Araujo N.S."/>
            <person name="Arias M.C."/>
        </authorList>
    </citation>
    <scope>NUCLEOTIDE SEQUENCE</scope>
    <source>
        <strain evidence="2">USP_2M_L1-L4_2017</strain>
        <tissue evidence="2">Whole body</tissue>
    </source>
</reference>
<comment type="caution">
    <text evidence="2">The sequence shown here is derived from an EMBL/GenBank/DDBJ whole genome shotgun (WGS) entry which is preliminary data.</text>
</comment>